<gene>
    <name evidence="8" type="ORF">SAMN04489800_2382</name>
</gene>
<comment type="similarity">
    <text evidence="2">Belongs to the bacterial secretin family.</text>
</comment>
<evidence type="ECO:0000256" key="5">
    <source>
        <dbReference type="SAM" id="SignalP"/>
    </source>
</evidence>
<reference evidence="8" key="1">
    <citation type="submission" date="2016-10" db="EMBL/GenBank/DDBJ databases">
        <authorList>
            <person name="Varghese N."/>
            <person name="Submissions S."/>
        </authorList>
    </citation>
    <scope>NUCLEOTIDE SEQUENCE [LARGE SCALE GENOMIC DNA]</scope>
    <source>
        <strain evidence="8">LMG 25555</strain>
    </source>
</reference>
<evidence type="ECO:0000259" key="6">
    <source>
        <dbReference type="Pfam" id="PF00263"/>
    </source>
</evidence>
<evidence type="ECO:0000256" key="1">
    <source>
        <dbReference type="ARBA" id="ARBA00022729"/>
    </source>
</evidence>
<feature type="domain" description="Type II/III secretion system secretin-like" evidence="6">
    <location>
        <begin position="113"/>
        <end position="219"/>
    </location>
</feature>
<dbReference type="Gene3D" id="3.30.1370.120">
    <property type="match status" value="1"/>
</dbReference>
<proteinExistence type="inferred from homology"/>
<keyword evidence="9" id="KW-1185">Reference proteome</keyword>
<comment type="caution">
    <text evidence="8">The sequence shown here is derived from an EMBL/GenBank/DDBJ whole genome shotgun (WGS) entry which is preliminary data.</text>
</comment>
<dbReference type="InterPro" id="IPR004846">
    <property type="entry name" value="T2SS/T3SS_dom"/>
</dbReference>
<dbReference type="InterPro" id="IPR005644">
    <property type="entry name" value="NolW-like"/>
</dbReference>
<dbReference type="Pfam" id="PF03958">
    <property type="entry name" value="Secretin_N"/>
    <property type="match status" value="1"/>
</dbReference>
<feature type="region of interest" description="Disordered" evidence="4">
    <location>
        <begin position="174"/>
        <end position="199"/>
    </location>
</feature>
<comment type="subcellular location">
    <subcellularLocation>
        <location evidence="3">Cell outer membrane</location>
    </subcellularLocation>
</comment>
<dbReference type="Proteomes" id="UP000183613">
    <property type="component" value="Unassembled WGS sequence"/>
</dbReference>
<dbReference type="InterPro" id="IPR038591">
    <property type="entry name" value="NolW-like_sf"/>
</dbReference>
<feature type="compositionally biased region" description="Polar residues" evidence="4">
    <location>
        <begin position="181"/>
        <end position="195"/>
    </location>
</feature>
<evidence type="ECO:0000259" key="7">
    <source>
        <dbReference type="Pfam" id="PF03958"/>
    </source>
</evidence>
<evidence type="ECO:0000256" key="3">
    <source>
        <dbReference type="RuleBase" id="RU004004"/>
    </source>
</evidence>
<dbReference type="RefSeq" id="WP_048358574.1">
    <property type="nucleotide sequence ID" value="NZ_FNUD01000002.1"/>
</dbReference>
<dbReference type="PATRIC" id="fig|882211.3.peg.674"/>
<dbReference type="OrthoDB" id="5608150at2"/>
<evidence type="ECO:0000256" key="2">
    <source>
        <dbReference type="RuleBase" id="RU004003"/>
    </source>
</evidence>
<dbReference type="EMBL" id="FNUD01000002">
    <property type="protein sequence ID" value="SEE83791.1"/>
    <property type="molecule type" value="Genomic_DNA"/>
</dbReference>
<organism evidence="8 9">
    <name type="scientific">Pseudomonas deceptionensis</name>
    <dbReference type="NCBI Taxonomy" id="882211"/>
    <lineage>
        <taxon>Bacteria</taxon>
        <taxon>Pseudomonadati</taxon>
        <taxon>Pseudomonadota</taxon>
        <taxon>Gammaproteobacteria</taxon>
        <taxon>Pseudomonadales</taxon>
        <taxon>Pseudomonadaceae</taxon>
        <taxon>Pseudomonas</taxon>
    </lineage>
</organism>
<feature type="chain" id="PRO_5009777052" evidence="5">
    <location>
        <begin position="21"/>
        <end position="247"/>
    </location>
</feature>
<dbReference type="GO" id="GO:0009279">
    <property type="term" value="C:cell outer membrane"/>
    <property type="evidence" value="ECO:0007669"/>
    <property type="project" value="UniProtKB-SubCell"/>
</dbReference>
<feature type="signal peptide" evidence="5">
    <location>
        <begin position="1"/>
        <end position="20"/>
    </location>
</feature>
<dbReference type="GO" id="GO:0009306">
    <property type="term" value="P:protein secretion"/>
    <property type="evidence" value="ECO:0007669"/>
    <property type="project" value="InterPro"/>
</dbReference>
<keyword evidence="3" id="KW-0813">Transport</keyword>
<protein>
    <submittedName>
        <fullName evidence="8">Type II and III secretion system protein</fullName>
    </submittedName>
</protein>
<keyword evidence="1 5" id="KW-0732">Signal</keyword>
<dbReference type="Pfam" id="PF00263">
    <property type="entry name" value="Secretin"/>
    <property type="match status" value="1"/>
</dbReference>
<accession>A0A0J6G8G0</accession>
<evidence type="ECO:0000313" key="9">
    <source>
        <dbReference type="Proteomes" id="UP000183613"/>
    </source>
</evidence>
<evidence type="ECO:0000313" key="8">
    <source>
        <dbReference type="EMBL" id="SEE83791.1"/>
    </source>
</evidence>
<feature type="domain" description="NolW-like" evidence="7">
    <location>
        <begin position="22"/>
        <end position="80"/>
    </location>
</feature>
<name>A0A0J6G8G0_PSEDM</name>
<sequence>MSLRAIIASLLLASSLSAQADTQVITLQNRTSTELLPIAQNFVGKNGKVSAYGNQLIVEASASKIQNLEDLLSKLDKPARRLLITVDTRDSNLADTAPNTRVISTASRDGGTQKIQTTEGTPAFIQTGQSVPLTSIQTDVYGRVMAQTDYRNVTQGFYVTASVTSETVHLAISTTRDRMSQEQPDVVNTQSTDTHVSGPLGQWITLAGINGRNQDDNQAQTRSYSTQSRDDMTVRVKVDALDQKGQN</sequence>
<feature type="compositionally biased region" description="Polar residues" evidence="4">
    <location>
        <begin position="216"/>
        <end position="227"/>
    </location>
</feature>
<evidence type="ECO:0000256" key="4">
    <source>
        <dbReference type="SAM" id="MobiDB-lite"/>
    </source>
</evidence>
<feature type="region of interest" description="Disordered" evidence="4">
    <location>
        <begin position="211"/>
        <end position="230"/>
    </location>
</feature>
<dbReference type="AlphaFoldDB" id="A0A0J6G8G0"/>